<dbReference type="eggNOG" id="COG5637">
    <property type="taxonomic scope" value="Bacteria"/>
</dbReference>
<gene>
    <name evidence="1" type="ordered locus">Gbro_1315</name>
</gene>
<dbReference type="OrthoDB" id="4560923at2"/>
<sequence>MGVVRHESVIDGPRERIFDYINAYQNVPEYMFGVKEFSPVGDKTSGLGSVFEVSIDVGPKTLKSTVECVEWVENELIVLKAIEGFKADTTWRFADADGGTRVNAEFGYTLPGGLAGRALGAVIGPFANQAVRYTDGKIVEHLAK</sequence>
<dbReference type="InterPro" id="IPR019587">
    <property type="entry name" value="Polyketide_cyclase/dehydratase"/>
</dbReference>
<reference evidence="2" key="1">
    <citation type="submission" date="2009-10" db="EMBL/GenBank/DDBJ databases">
        <title>The complete chromosome of Gordonia bronchialis DSM 43247.</title>
        <authorList>
            <consortium name="US DOE Joint Genome Institute (JGI-PGF)"/>
            <person name="Lucas S."/>
            <person name="Copeland A."/>
            <person name="Lapidus A."/>
            <person name="Glavina del Rio T."/>
            <person name="Dalin E."/>
            <person name="Tice H."/>
            <person name="Bruce D."/>
            <person name="Goodwin L."/>
            <person name="Pitluck S."/>
            <person name="Kyrpides N."/>
            <person name="Mavromatis K."/>
            <person name="Ivanova N."/>
            <person name="Ovchinnikova G."/>
            <person name="Saunders E."/>
            <person name="Brettin T."/>
            <person name="Detter J.C."/>
            <person name="Han C."/>
            <person name="Larimer F."/>
            <person name="Land M."/>
            <person name="Hauser L."/>
            <person name="Markowitz V."/>
            <person name="Cheng J.-F."/>
            <person name="Hugenholtz P."/>
            <person name="Woyke T."/>
            <person name="Wu D."/>
            <person name="Jando M."/>
            <person name="Schneider S."/>
            <person name="Goeker M."/>
            <person name="Klenk H.-P."/>
            <person name="Eisen J.A."/>
        </authorList>
    </citation>
    <scope>NUCLEOTIDE SEQUENCE [LARGE SCALE GENOMIC DNA]</scope>
    <source>
        <strain evidence="2">ATCC 25592 / DSM 43247 / BCRC 13721 / JCM 3198 / KCTC 3076 / NBRC 16047 / NCTC 10667</strain>
    </source>
</reference>
<reference evidence="1 2" key="2">
    <citation type="journal article" date="2010" name="Stand. Genomic Sci.">
        <title>Complete genome sequence of Gordonia bronchialis type strain (3410).</title>
        <authorList>
            <person name="Ivanova N."/>
            <person name="Sikorski J."/>
            <person name="Jando M."/>
            <person name="Lapidus A."/>
            <person name="Nolan M."/>
            <person name="Lucas S."/>
            <person name="Del Rio T.G."/>
            <person name="Tice H."/>
            <person name="Copeland A."/>
            <person name="Cheng J.F."/>
            <person name="Chen F."/>
            <person name="Bruce D."/>
            <person name="Goodwin L."/>
            <person name="Pitluck S."/>
            <person name="Mavromatis K."/>
            <person name="Ovchinnikova G."/>
            <person name="Pati A."/>
            <person name="Chen A."/>
            <person name="Palaniappan K."/>
            <person name="Land M."/>
            <person name="Hauser L."/>
            <person name="Chang Y.J."/>
            <person name="Jeffries C.D."/>
            <person name="Chain P."/>
            <person name="Saunders E."/>
            <person name="Han C."/>
            <person name="Detter J.C."/>
            <person name="Brettin T."/>
            <person name="Rohde M."/>
            <person name="Goker M."/>
            <person name="Bristow J."/>
            <person name="Eisen J.A."/>
            <person name="Markowitz V."/>
            <person name="Hugenholtz P."/>
            <person name="Klenk H.P."/>
            <person name="Kyrpides N.C."/>
        </authorList>
    </citation>
    <scope>NUCLEOTIDE SEQUENCE [LARGE SCALE GENOMIC DNA]</scope>
    <source>
        <strain evidence="2">ATCC 25592 / DSM 43247 / BCRC 13721 / JCM 3198 / KCTC 3076 / NBRC 16047 / NCTC 10667</strain>
    </source>
</reference>
<dbReference type="HOGENOM" id="CLU_117631_0_0_11"/>
<dbReference type="CDD" id="cd07812">
    <property type="entry name" value="SRPBCC"/>
    <property type="match status" value="1"/>
</dbReference>
<dbReference type="SUPFAM" id="SSF55961">
    <property type="entry name" value="Bet v1-like"/>
    <property type="match status" value="1"/>
</dbReference>
<accession>D0L5S5</accession>
<dbReference type="Proteomes" id="UP000001219">
    <property type="component" value="Chromosome"/>
</dbReference>
<evidence type="ECO:0000313" key="2">
    <source>
        <dbReference type="Proteomes" id="UP000001219"/>
    </source>
</evidence>
<dbReference type="KEGG" id="gbr:Gbro_1315"/>
<proteinExistence type="predicted"/>
<evidence type="ECO:0000313" key="1">
    <source>
        <dbReference type="EMBL" id="ACY20604.1"/>
    </source>
</evidence>
<dbReference type="Gene3D" id="3.30.530.20">
    <property type="match status" value="1"/>
</dbReference>
<keyword evidence="2" id="KW-1185">Reference proteome</keyword>
<dbReference type="InterPro" id="IPR023393">
    <property type="entry name" value="START-like_dom_sf"/>
</dbReference>
<organism evidence="1 2">
    <name type="scientific">Gordonia bronchialis (strain ATCC 25592 / DSM 43247 / BCRC 13721 / JCM 3198 / KCTC 3076 / NBRC 16047 / NCTC 10667)</name>
    <name type="common">Rhodococcus bronchialis</name>
    <dbReference type="NCBI Taxonomy" id="526226"/>
    <lineage>
        <taxon>Bacteria</taxon>
        <taxon>Bacillati</taxon>
        <taxon>Actinomycetota</taxon>
        <taxon>Actinomycetes</taxon>
        <taxon>Mycobacteriales</taxon>
        <taxon>Gordoniaceae</taxon>
        <taxon>Gordonia</taxon>
    </lineage>
</organism>
<dbReference type="EMBL" id="CP001802">
    <property type="protein sequence ID" value="ACY20604.1"/>
    <property type="molecule type" value="Genomic_DNA"/>
</dbReference>
<protein>
    <submittedName>
        <fullName evidence="1">Polyketide cyclase/dehydrase</fullName>
    </submittedName>
</protein>
<dbReference type="Pfam" id="PF10604">
    <property type="entry name" value="Polyketide_cyc2"/>
    <property type="match status" value="1"/>
</dbReference>
<name>D0L5S5_GORB4</name>
<dbReference type="RefSeq" id="WP_012833174.1">
    <property type="nucleotide sequence ID" value="NC_013441.1"/>
</dbReference>
<dbReference type="AlphaFoldDB" id="D0L5S5"/>